<proteinExistence type="predicted"/>
<evidence type="ECO:0000313" key="2">
    <source>
        <dbReference type="EMBL" id="WJZ81885.1"/>
    </source>
</evidence>
<feature type="domain" description="SnoaL-like" evidence="1">
    <location>
        <begin position="82"/>
        <end position="180"/>
    </location>
</feature>
<dbReference type="EMBL" id="CP126649">
    <property type="protein sequence ID" value="WJZ81885.1"/>
    <property type="molecule type" value="Genomic_DNA"/>
</dbReference>
<gene>
    <name evidence="2" type="ORF">VitviT2T_001696</name>
</gene>
<dbReference type="Gene3D" id="3.10.450.50">
    <property type="match status" value="1"/>
</dbReference>
<dbReference type="SUPFAM" id="SSF54427">
    <property type="entry name" value="NTF2-like"/>
    <property type="match status" value="1"/>
</dbReference>
<name>A0ABY9BGC2_VITVI</name>
<evidence type="ECO:0000313" key="3">
    <source>
        <dbReference type="Proteomes" id="UP001227230"/>
    </source>
</evidence>
<dbReference type="Proteomes" id="UP001227230">
    <property type="component" value="Chromosome 2"/>
</dbReference>
<dbReference type="InterPro" id="IPR037401">
    <property type="entry name" value="SnoaL-like"/>
</dbReference>
<dbReference type="PANTHER" id="PTHR33698">
    <property type="entry name" value="NUCLEAR TRANSPORT FACTOR 2 (NTF2)-LIKE PROTEIN"/>
    <property type="match status" value="1"/>
</dbReference>
<dbReference type="Pfam" id="PF12680">
    <property type="entry name" value="SnoaL_2"/>
    <property type="match status" value="1"/>
</dbReference>
<sequence length="279" mass="31782">MAAPIRVSGQTPRPIAGLALSSLPMKTACQLKQNRAMTMQQGISIKSMKKNKTKFRGLYLAVQRRSNSYFGSSGPFPSETIELFYTCINDKNLKQLAKLVSDDCCFNDLSFPQPFKGKKEVLRFFEELTAVMGKNVKFRILHVCEGDGLTAAIDWHLEWQGKQIPFTRGCSFYECAEEGKSLIIKEAKIVIESPIKPGPFALTLLKIVTTLFDDFPKATERFLKSPEAILKILLKIYNTFLRPFINPLLALCINLWKFRARLFAFAFNIIHHILKIFFK</sequence>
<dbReference type="PANTHER" id="PTHR33698:SF1">
    <property type="entry name" value="NUCLEAR TRANSPORT FACTOR 2 (NTF2) FAMILY PROTEIN"/>
    <property type="match status" value="1"/>
</dbReference>
<evidence type="ECO:0000259" key="1">
    <source>
        <dbReference type="Pfam" id="PF12680"/>
    </source>
</evidence>
<reference evidence="2 3" key="1">
    <citation type="journal article" date="2023" name="Hortic Res">
        <title>The complete reference genome for grapevine (Vitis vinifera L.) genetics and breeding.</title>
        <authorList>
            <person name="Shi X."/>
            <person name="Cao S."/>
            <person name="Wang X."/>
            <person name="Huang S."/>
            <person name="Wang Y."/>
            <person name="Liu Z."/>
            <person name="Liu W."/>
            <person name="Leng X."/>
            <person name="Peng Y."/>
            <person name="Wang N."/>
            <person name="Wang Y."/>
            <person name="Ma Z."/>
            <person name="Xu X."/>
            <person name="Zhang F."/>
            <person name="Xue H."/>
            <person name="Zhong H."/>
            <person name="Wang Y."/>
            <person name="Zhang K."/>
            <person name="Velt A."/>
            <person name="Avia K."/>
            <person name="Holtgrawe D."/>
            <person name="Grimplet J."/>
            <person name="Matus J.T."/>
            <person name="Ware D."/>
            <person name="Wu X."/>
            <person name="Wang H."/>
            <person name="Liu C."/>
            <person name="Fang Y."/>
            <person name="Rustenholz C."/>
            <person name="Cheng Z."/>
            <person name="Xiao H."/>
            <person name="Zhou Y."/>
        </authorList>
    </citation>
    <scope>NUCLEOTIDE SEQUENCE [LARGE SCALE GENOMIC DNA]</scope>
    <source>
        <strain evidence="3">cv. Pinot noir / PN40024</strain>
        <tissue evidence="2">Leaf</tissue>
    </source>
</reference>
<keyword evidence="3" id="KW-1185">Reference proteome</keyword>
<organism evidence="2 3">
    <name type="scientific">Vitis vinifera</name>
    <name type="common">Grape</name>
    <dbReference type="NCBI Taxonomy" id="29760"/>
    <lineage>
        <taxon>Eukaryota</taxon>
        <taxon>Viridiplantae</taxon>
        <taxon>Streptophyta</taxon>
        <taxon>Embryophyta</taxon>
        <taxon>Tracheophyta</taxon>
        <taxon>Spermatophyta</taxon>
        <taxon>Magnoliopsida</taxon>
        <taxon>eudicotyledons</taxon>
        <taxon>Gunneridae</taxon>
        <taxon>Pentapetalae</taxon>
        <taxon>rosids</taxon>
        <taxon>Vitales</taxon>
        <taxon>Vitaceae</taxon>
        <taxon>Viteae</taxon>
        <taxon>Vitis</taxon>
    </lineage>
</organism>
<protein>
    <recommendedName>
        <fullName evidence="1">SnoaL-like domain-containing protein</fullName>
    </recommendedName>
</protein>
<accession>A0ABY9BGC2</accession>
<dbReference type="InterPro" id="IPR032710">
    <property type="entry name" value="NTF2-like_dom_sf"/>
</dbReference>